<evidence type="ECO:0000313" key="2">
    <source>
        <dbReference type="Proteomes" id="UP001501461"/>
    </source>
</evidence>
<proteinExistence type="predicted"/>
<reference evidence="2" key="1">
    <citation type="journal article" date="2019" name="Int. J. Syst. Evol. Microbiol.">
        <title>The Global Catalogue of Microorganisms (GCM) 10K type strain sequencing project: providing services to taxonomists for standard genome sequencing and annotation.</title>
        <authorList>
            <consortium name="The Broad Institute Genomics Platform"/>
            <consortium name="The Broad Institute Genome Sequencing Center for Infectious Disease"/>
            <person name="Wu L."/>
            <person name="Ma J."/>
        </authorList>
    </citation>
    <scope>NUCLEOTIDE SEQUENCE [LARGE SCALE GENOMIC DNA]</scope>
    <source>
        <strain evidence="2">JCM 13595</strain>
    </source>
</reference>
<protein>
    <submittedName>
        <fullName evidence="1">Uncharacterized protein</fullName>
    </submittedName>
</protein>
<dbReference type="Proteomes" id="UP001501461">
    <property type="component" value="Unassembled WGS sequence"/>
</dbReference>
<accession>A0ABP5GJ90</accession>
<dbReference type="RefSeq" id="WP_343960166.1">
    <property type="nucleotide sequence ID" value="NZ_BAAAMN010000072.1"/>
</dbReference>
<dbReference type="EMBL" id="BAAAMN010000072">
    <property type="protein sequence ID" value="GAA2046664.1"/>
    <property type="molecule type" value="Genomic_DNA"/>
</dbReference>
<name>A0ABP5GJ90_9MICC</name>
<comment type="caution">
    <text evidence="1">The sequence shown here is derived from an EMBL/GenBank/DDBJ whole genome shotgun (WGS) entry which is preliminary data.</text>
</comment>
<keyword evidence="2" id="KW-1185">Reference proteome</keyword>
<evidence type="ECO:0000313" key="1">
    <source>
        <dbReference type="EMBL" id="GAA2046664.1"/>
    </source>
</evidence>
<organism evidence="1 2">
    <name type="scientific">Yaniella flava</name>
    <dbReference type="NCBI Taxonomy" id="287930"/>
    <lineage>
        <taxon>Bacteria</taxon>
        <taxon>Bacillati</taxon>
        <taxon>Actinomycetota</taxon>
        <taxon>Actinomycetes</taxon>
        <taxon>Micrococcales</taxon>
        <taxon>Micrococcaceae</taxon>
        <taxon>Yaniella</taxon>
    </lineage>
</organism>
<sequence length="177" mass="18732">MSNSAADQPNRLIAQPIDQWGTHGNPAVGMVIGSDSTGERFNLVAAGPDGAVGSAAFQNRADAEIAVKLINATLDSPATGRVGGPFVIFRKGKFKQGIRWIGYDVALVDGEPTPDTNNPRAIVWLLPASDEKSVALVDTSDPEHYRPVGFFFTTEDANVFVDAMDAIVASISETTEA</sequence>
<gene>
    <name evidence="1" type="ORF">GCM10009720_29480</name>
</gene>